<proteinExistence type="predicted"/>
<gene>
    <name evidence="1" type="ORF">M104_1140</name>
</gene>
<comment type="caution">
    <text evidence="1">The sequence shown here is derived from an EMBL/GenBank/DDBJ whole genome shotgun (WGS) entry which is preliminary data.</text>
</comment>
<dbReference type="Proteomes" id="UP000022433">
    <property type="component" value="Unassembled WGS sequence"/>
</dbReference>
<dbReference type="AlphaFoldDB" id="A0AAN4SJM0"/>
<dbReference type="EMBL" id="JGEA01000014">
    <property type="protein sequence ID" value="EYA15845.1"/>
    <property type="molecule type" value="Genomic_DNA"/>
</dbReference>
<protein>
    <submittedName>
        <fullName evidence="1">Uncharacterized protein</fullName>
    </submittedName>
</protein>
<reference evidence="1 2" key="1">
    <citation type="submission" date="2014-02" db="EMBL/GenBank/DDBJ databases">
        <authorList>
            <person name="Sears C."/>
            <person name="Carroll K."/>
            <person name="Sack B.R."/>
            <person name="Qadri F."/>
            <person name="Myers L.L."/>
            <person name="Chung G.-T."/>
            <person name="Escheverria P."/>
            <person name="Fraser C.M."/>
            <person name="Sadzewicz L."/>
            <person name="Shefchek K.A."/>
            <person name="Tallon L."/>
            <person name="Das S.P."/>
            <person name="Daugherty S."/>
            <person name="Mongodin E.F."/>
        </authorList>
    </citation>
    <scope>NUCLEOTIDE SEQUENCE [LARGE SCALE GENOMIC DNA]</scope>
    <source>
        <strain evidence="1 2">1007-1-F #10</strain>
    </source>
</reference>
<accession>A0AAN4SJM0</accession>
<organism evidence="1 2">
    <name type="scientific">Bacteroides fragilis str. 1007-1-F #10</name>
    <dbReference type="NCBI Taxonomy" id="1339295"/>
    <lineage>
        <taxon>Bacteria</taxon>
        <taxon>Pseudomonadati</taxon>
        <taxon>Bacteroidota</taxon>
        <taxon>Bacteroidia</taxon>
        <taxon>Bacteroidales</taxon>
        <taxon>Bacteroidaceae</taxon>
        <taxon>Bacteroides</taxon>
    </lineage>
</organism>
<name>A0AAN4SJM0_BACFG</name>
<evidence type="ECO:0000313" key="2">
    <source>
        <dbReference type="Proteomes" id="UP000022433"/>
    </source>
</evidence>
<sequence>MFFIQYFVYRFNNISLDGNAMCLMNMYRGQACVRPYAG</sequence>
<evidence type="ECO:0000313" key="1">
    <source>
        <dbReference type="EMBL" id="EYA15845.1"/>
    </source>
</evidence>